<organism evidence="3 4">
    <name type="scientific">Acer saccharum</name>
    <name type="common">Sugar maple</name>
    <dbReference type="NCBI Taxonomy" id="4024"/>
    <lineage>
        <taxon>Eukaryota</taxon>
        <taxon>Viridiplantae</taxon>
        <taxon>Streptophyta</taxon>
        <taxon>Embryophyta</taxon>
        <taxon>Tracheophyta</taxon>
        <taxon>Spermatophyta</taxon>
        <taxon>Magnoliopsida</taxon>
        <taxon>eudicotyledons</taxon>
        <taxon>Gunneridae</taxon>
        <taxon>Pentapetalae</taxon>
        <taxon>rosids</taxon>
        <taxon>malvids</taxon>
        <taxon>Sapindales</taxon>
        <taxon>Sapindaceae</taxon>
        <taxon>Hippocastanoideae</taxon>
        <taxon>Acereae</taxon>
        <taxon>Acer</taxon>
    </lineage>
</organism>
<proteinExistence type="predicted"/>
<reference evidence="3" key="1">
    <citation type="journal article" date="2022" name="Plant J.">
        <title>Strategies of tolerance reflected in two North American maple genomes.</title>
        <authorList>
            <person name="McEvoy S.L."/>
            <person name="Sezen U.U."/>
            <person name="Trouern-Trend A."/>
            <person name="McMahon S.M."/>
            <person name="Schaberg P.G."/>
            <person name="Yang J."/>
            <person name="Wegrzyn J.L."/>
            <person name="Swenson N.G."/>
        </authorList>
    </citation>
    <scope>NUCLEOTIDE SEQUENCE</scope>
    <source>
        <strain evidence="3">NS2018</strain>
    </source>
</reference>
<evidence type="ECO:0000313" key="3">
    <source>
        <dbReference type="EMBL" id="KAK0589469.1"/>
    </source>
</evidence>
<dbReference type="PANTHER" id="PTHR31170:SF25">
    <property type="entry name" value="BNAA09G04570D PROTEIN"/>
    <property type="match status" value="1"/>
</dbReference>
<gene>
    <name evidence="3" type="ORF">LWI29_014761</name>
</gene>
<keyword evidence="2" id="KW-0472">Membrane</keyword>
<dbReference type="InterPro" id="IPR004158">
    <property type="entry name" value="DUF247_pln"/>
</dbReference>
<dbReference type="Proteomes" id="UP001168877">
    <property type="component" value="Unassembled WGS sequence"/>
</dbReference>
<sequence length="501" mass="57544">MEKKEREKKEGREGKIGEEVQRERRQLVLATARSSVIELELEVGDEGKVDGQRFLVMMSNCSNQKARNRMDKSKDHVCIDFDEQAESLIGKFQTLPPLSKDCCIYQVPPKIRMLNETLYTPKMVSIGPLHHGREELKPMQEHKLRYLQQFLQRTCVSTKDFLKFIKDKETDLRNCYAETIRFGSEEFVEIILLDAVFLIEMFLRSIPEFQSLDRIFTKPGKIKDIVLDIVLLENQLPIFVLQDLFNLAKPALPKRYNGYSLSQFIRVFFEYFNICQALSINETLIDSYFSKAKHFVDLLRLCLQPPKHDVAERQPDSEAVPNVTKLHQAGVKFKVVGSKNLLDITFNKGTLDIPKLTIGNMTIHLLRNLQIYEGLHCDALPSDTNYMNDYNVILNRLLSSSKDVELLIHMGVIDNLILDSEGVSTLFGELSKDATVNHSNFYYLGLVNDLRNYCKSPCHKWKANLKQKYFNTPWASISVIAAVIILVLTFIQAVCSVLGLH</sequence>
<dbReference type="AlphaFoldDB" id="A0AA39SI18"/>
<keyword evidence="2" id="KW-0812">Transmembrane</keyword>
<dbReference type="PANTHER" id="PTHR31170">
    <property type="entry name" value="BNAC04G53230D PROTEIN"/>
    <property type="match status" value="1"/>
</dbReference>
<name>A0AA39SI18_ACESA</name>
<keyword evidence="2" id="KW-1133">Transmembrane helix</keyword>
<feature type="region of interest" description="Disordered" evidence="1">
    <location>
        <begin position="1"/>
        <end position="20"/>
    </location>
</feature>
<dbReference type="Pfam" id="PF03140">
    <property type="entry name" value="DUF247"/>
    <property type="match status" value="1"/>
</dbReference>
<keyword evidence="4" id="KW-1185">Reference proteome</keyword>
<evidence type="ECO:0000256" key="1">
    <source>
        <dbReference type="SAM" id="MobiDB-lite"/>
    </source>
</evidence>
<reference evidence="3" key="2">
    <citation type="submission" date="2023-06" db="EMBL/GenBank/DDBJ databases">
        <authorList>
            <person name="Swenson N.G."/>
            <person name="Wegrzyn J.L."/>
            <person name="Mcevoy S.L."/>
        </authorList>
    </citation>
    <scope>NUCLEOTIDE SEQUENCE</scope>
    <source>
        <strain evidence="3">NS2018</strain>
        <tissue evidence="3">Leaf</tissue>
    </source>
</reference>
<dbReference type="EMBL" id="JAUESC010000381">
    <property type="protein sequence ID" value="KAK0589469.1"/>
    <property type="molecule type" value="Genomic_DNA"/>
</dbReference>
<evidence type="ECO:0000313" key="4">
    <source>
        <dbReference type="Proteomes" id="UP001168877"/>
    </source>
</evidence>
<evidence type="ECO:0000256" key="2">
    <source>
        <dbReference type="SAM" id="Phobius"/>
    </source>
</evidence>
<protein>
    <submittedName>
        <fullName evidence="3">Uncharacterized protein</fullName>
    </submittedName>
</protein>
<feature type="transmembrane region" description="Helical" evidence="2">
    <location>
        <begin position="474"/>
        <end position="500"/>
    </location>
</feature>
<accession>A0AA39SI18</accession>
<comment type="caution">
    <text evidence="3">The sequence shown here is derived from an EMBL/GenBank/DDBJ whole genome shotgun (WGS) entry which is preliminary data.</text>
</comment>